<gene>
    <name evidence="1" type="ORF">IC621_03270</name>
</gene>
<protein>
    <submittedName>
        <fullName evidence="1">Uncharacterized protein</fullName>
    </submittedName>
</protein>
<organism evidence="1 2">
    <name type="scientific">Metabacillus arenae</name>
    <dbReference type="NCBI Taxonomy" id="2771434"/>
    <lineage>
        <taxon>Bacteria</taxon>
        <taxon>Bacillati</taxon>
        <taxon>Bacillota</taxon>
        <taxon>Bacilli</taxon>
        <taxon>Bacillales</taxon>
        <taxon>Bacillaceae</taxon>
        <taxon>Metabacillus</taxon>
    </lineage>
</organism>
<evidence type="ECO:0000313" key="1">
    <source>
        <dbReference type="EMBL" id="MBD1379243.1"/>
    </source>
</evidence>
<proteinExistence type="predicted"/>
<reference evidence="1" key="1">
    <citation type="submission" date="2020-09" db="EMBL/GenBank/DDBJ databases">
        <title>A novel bacterium of genus Bacillus, isolated from South China Sea.</title>
        <authorList>
            <person name="Huang H."/>
            <person name="Mo K."/>
            <person name="Hu Y."/>
        </authorList>
    </citation>
    <scope>NUCLEOTIDE SEQUENCE</scope>
    <source>
        <strain evidence="1">IB182487</strain>
    </source>
</reference>
<evidence type="ECO:0000313" key="2">
    <source>
        <dbReference type="Proteomes" id="UP000626844"/>
    </source>
</evidence>
<dbReference type="Proteomes" id="UP000626844">
    <property type="component" value="Unassembled WGS sequence"/>
</dbReference>
<accession>A0A926NEY3</accession>
<keyword evidence="2" id="KW-1185">Reference proteome</keyword>
<dbReference type="AlphaFoldDB" id="A0A926NEY3"/>
<comment type="caution">
    <text evidence="1">The sequence shown here is derived from an EMBL/GenBank/DDBJ whole genome shotgun (WGS) entry which is preliminary data.</text>
</comment>
<dbReference type="RefSeq" id="WP_191155671.1">
    <property type="nucleotide sequence ID" value="NZ_JACXAI010000002.1"/>
</dbReference>
<dbReference type="EMBL" id="JACXAI010000002">
    <property type="protein sequence ID" value="MBD1379243.1"/>
    <property type="molecule type" value="Genomic_DNA"/>
</dbReference>
<sequence>MSTTSESSPTETTNSDYEQKIDYSLEIKFQENIQINVTASQVYTLVI</sequence>
<name>A0A926NEY3_9BACI</name>